<dbReference type="FunFam" id="3.40.50.300:FF:000068">
    <property type="entry name" value="Site-determining protein"/>
    <property type="match status" value="1"/>
</dbReference>
<dbReference type="Gene3D" id="3.40.50.300">
    <property type="entry name" value="P-loop containing nucleotide triphosphate hydrolases"/>
    <property type="match status" value="1"/>
</dbReference>
<evidence type="ECO:0000256" key="5">
    <source>
        <dbReference type="ARBA" id="ARBA00022840"/>
    </source>
</evidence>
<evidence type="ECO:0000259" key="11">
    <source>
        <dbReference type="Pfam" id="PF01656"/>
    </source>
</evidence>
<feature type="domain" description="CobQ/CobB/MinD/ParA nucleotide binding" evidence="11">
    <location>
        <begin position="12"/>
        <end position="225"/>
    </location>
</feature>
<evidence type="ECO:0000256" key="2">
    <source>
        <dbReference type="ARBA" id="ARBA00016887"/>
    </source>
</evidence>
<keyword evidence="13" id="KW-1185">Reference proteome</keyword>
<name>A0A1M5N3G2_9FIRM</name>
<dbReference type="GO" id="GO:0000917">
    <property type="term" value="P:division septum assembly"/>
    <property type="evidence" value="ECO:0007669"/>
    <property type="project" value="UniProtKB-KW"/>
</dbReference>
<comment type="function">
    <text evidence="8">ATPase required for the correct placement of the division site. Cell division inhibitors MinC and MinD act in concert to form an inhibitor capable of blocking formation of the polar Z ring septums. Rapidly oscillates between the poles of the cell to destabilize FtsZ filaments that have formed before they mature into polar Z rings.</text>
</comment>
<dbReference type="RefSeq" id="WP_073091150.1">
    <property type="nucleotide sequence ID" value="NZ_FQWY01000014.1"/>
</dbReference>
<sequence length="270" mass="29855">MNNSENNGSQVIVVTSGKGGVGKTTTVANVSCALARMGYKVAVMDLDIGLKKLDLILGLENRVIYDIVQVIEGECTLKQALVKDKRFNHLYMLPAAQTRNKDDITPEQVKALCDEMRKDFHFIFIDCPAGIEQGFRNAISAADKAIVVTNPEVSAVRDADRIIGMLESAQFKDIKLIINRIRMDMVKSGNMLSIEDLLEHLCIELLGVVPEDKNVVVSTNKGEPIILNEKSAAAIAFNNIARRIAGEKVEIPDFSENSSFWSRIKTLFSR</sequence>
<evidence type="ECO:0000256" key="9">
    <source>
        <dbReference type="ARBA" id="ARBA00032845"/>
    </source>
</evidence>
<evidence type="ECO:0000256" key="1">
    <source>
        <dbReference type="ARBA" id="ARBA00010257"/>
    </source>
</evidence>
<dbReference type="EMBL" id="FQWY01000014">
    <property type="protein sequence ID" value="SHG83975.1"/>
    <property type="molecule type" value="Genomic_DNA"/>
</dbReference>
<keyword evidence="7" id="KW-0131">Cell cycle</keyword>
<dbReference type="OrthoDB" id="9773088at2"/>
<evidence type="ECO:0000256" key="10">
    <source>
        <dbReference type="PIRSR" id="PIRSR003092-1"/>
    </source>
</evidence>
<gene>
    <name evidence="12" type="ORF">SAMN02745221_01091</name>
</gene>
<dbReference type="NCBIfam" id="TIGR01968">
    <property type="entry name" value="minD_bact"/>
    <property type="match status" value="1"/>
</dbReference>
<dbReference type="Pfam" id="PF01656">
    <property type="entry name" value="CbiA"/>
    <property type="match status" value="1"/>
</dbReference>
<dbReference type="InterPro" id="IPR027417">
    <property type="entry name" value="P-loop_NTPase"/>
</dbReference>
<dbReference type="GO" id="GO:0051782">
    <property type="term" value="P:negative regulation of cell division"/>
    <property type="evidence" value="ECO:0007669"/>
    <property type="project" value="TreeGrafter"/>
</dbReference>
<proteinExistence type="inferred from homology"/>
<evidence type="ECO:0000256" key="6">
    <source>
        <dbReference type="ARBA" id="ARBA00023210"/>
    </source>
</evidence>
<dbReference type="AlphaFoldDB" id="A0A1M5N3G2"/>
<dbReference type="PANTHER" id="PTHR43384">
    <property type="entry name" value="SEPTUM SITE-DETERMINING PROTEIN MIND HOMOLOG, CHLOROPLASTIC-RELATED"/>
    <property type="match status" value="1"/>
</dbReference>
<dbReference type="GO" id="GO:0005829">
    <property type="term" value="C:cytosol"/>
    <property type="evidence" value="ECO:0007669"/>
    <property type="project" value="TreeGrafter"/>
</dbReference>
<dbReference type="GO" id="GO:0005524">
    <property type="term" value="F:ATP binding"/>
    <property type="evidence" value="ECO:0007669"/>
    <property type="project" value="UniProtKB-KW"/>
</dbReference>
<dbReference type="GO" id="GO:0016887">
    <property type="term" value="F:ATP hydrolysis activity"/>
    <property type="evidence" value="ECO:0007669"/>
    <property type="project" value="InterPro"/>
</dbReference>
<evidence type="ECO:0000256" key="7">
    <source>
        <dbReference type="ARBA" id="ARBA00023306"/>
    </source>
</evidence>
<dbReference type="PIRSF" id="PIRSF003092">
    <property type="entry name" value="MinD"/>
    <property type="match status" value="1"/>
</dbReference>
<keyword evidence="3" id="KW-0132">Cell division</keyword>
<dbReference type="PANTHER" id="PTHR43384:SF6">
    <property type="entry name" value="SEPTUM SITE-DETERMINING PROTEIN MIND HOMOLOG, CHLOROPLASTIC"/>
    <property type="match status" value="1"/>
</dbReference>
<keyword evidence="6" id="KW-0717">Septation</keyword>
<evidence type="ECO:0000313" key="13">
    <source>
        <dbReference type="Proteomes" id="UP000242329"/>
    </source>
</evidence>
<dbReference type="InterPro" id="IPR050625">
    <property type="entry name" value="ParA/MinD_ATPase"/>
</dbReference>
<comment type="similarity">
    <text evidence="1">Belongs to the ParA family. MinD subfamily.</text>
</comment>
<feature type="binding site" evidence="10">
    <location>
        <begin position="18"/>
        <end position="25"/>
    </location>
    <ligand>
        <name>ATP</name>
        <dbReference type="ChEBI" id="CHEBI:30616"/>
    </ligand>
</feature>
<protein>
    <recommendedName>
        <fullName evidence="2">Septum site-determining protein MinD</fullName>
    </recommendedName>
    <alternativeName>
        <fullName evidence="9">Cell division inhibitor MinD</fullName>
    </alternativeName>
</protein>
<keyword evidence="4 10" id="KW-0547">Nucleotide-binding</keyword>
<dbReference type="CDD" id="cd02036">
    <property type="entry name" value="MinD"/>
    <property type="match status" value="1"/>
</dbReference>
<dbReference type="STRING" id="1123382.SAMN02745221_01091"/>
<evidence type="ECO:0000313" key="12">
    <source>
        <dbReference type="EMBL" id="SHG83975.1"/>
    </source>
</evidence>
<dbReference type="Proteomes" id="UP000242329">
    <property type="component" value="Unassembled WGS sequence"/>
</dbReference>
<dbReference type="InterPro" id="IPR010223">
    <property type="entry name" value="MinD"/>
</dbReference>
<evidence type="ECO:0000256" key="3">
    <source>
        <dbReference type="ARBA" id="ARBA00022618"/>
    </source>
</evidence>
<dbReference type="SUPFAM" id="SSF52540">
    <property type="entry name" value="P-loop containing nucleoside triphosphate hydrolases"/>
    <property type="match status" value="1"/>
</dbReference>
<dbReference type="GO" id="GO:0009898">
    <property type="term" value="C:cytoplasmic side of plasma membrane"/>
    <property type="evidence" value="ECO:0007669"/>
    <property type="project" value="TreeGrafter"/>
</dbReference>
<accession>A0A1M5N3G2</accession>
<dbReference type="InterPro" id="IPR002586">
    <property type="entry name" value="CobQ/CobB/MinD/ParA_Nub-bd_dom"/>
</dbReference>
<evidence type="ECO:0000256" key="8">
    <source>
        <dbReference type="ARBA" id="ARBA00025436"/>
    </source>
</evidence>
<keyword evidence="5 10" id="KW-0067">ATP-binding</keyword>
<reference evidence="13" key="1">
    <citation type="submission" date="2016-11" db="EMBL/GenBank/DDBJ databases">
        <authorList>
            <person name="Varghese N."/>
            <person name="Submissions S."/>
        </authorList>
    </citation>
    <scope>NUCLEOTIDE SEQUENCE [LARGE SCALE GENOMIC DNA]</scope>
    <source>
        <strain evidence="13">DSM 11003</strain>
    </source>
</reference>
<dbReference type="InterPro" id="IPR025501">
    <property type="entry name" value="MinD_FleN"/>
</dbReference>
<evidence type="ECO:0000256" key="4">
    <source>
        <dbReference type="ARBA" id="ARBA00022741"/>
    </source>
</evidence>
<organism evidence="12 13">
    <name type="scientific">Thermosyntropha lipolytica DSM 11003</name>
    <dbReference type="NCBI Taxonomy" id="1123382"/>
    <lineage>
        <taxon>Bacteria</taxon>
        <taxon>Bacillati</taxon>
        <taxon>Bacillota</taxon>
        <taxon>Clostridia</taxon>
        <taxon>Eubacteriales</taxon>
        <taxon>Syntrophomonadaceae</taxon>
        <taxon>Thermosyntropha</taxon>
    </lineage>
</organism>